<keyword evidence="7 9" id="KW-0811">Translocation</keyword>
<name>A0A1G7BA66_9ACTN</name>
<dbReference type="STRING" id="58114.SAMN05216270_11626"/>
<dbReference type="RefSeq" id="WP_091039594.1">
    <property type="nucleotide sequence ID" value="NZ_FNAD01000016.1"/>
</dbReference>
<dbReference type="AlphaFoldDB" id="A0A1G7BA66"/>
<feature type="transmembrane region" description="Helical" evidence="9">
    <location>
        <begin position="174"/>
        <end position="193"/>
    </location>
</feature>
<comment type="subcellular location">
    <subcellularLocation>
        <location evidence="1 9">Cell membrane</location>
        <topology evidence="1 9">Multi-pass membrane protein</topology>
    </subcellularLocation>
</comment>
<dbReference type="HAMAP" id="MF_01464_B">
    <property type="entry name" value="SecF_B"/>
    <property type="match status" value="1"/>
</dbReference>
<dbReference type="NCBIfam" id="TIGR00916">
    <property type="entry name" value="2A0604s01"/>
    <property type="match status" value="1"/>
</dbReference>
<dbReference type="Proteomes" id="UP000198949">
    <property type="component" value="Unassembled WGS sequence"/>
</dbReference>
<feature type="domain" description="Protein export membrane protein SecD/SecF C-terminal" evidence="11">
    <location>
        <begin position="131"/>
        <end position="313"/>
    </location>
</feature>
<dbReference type="GO" id="GO:0005886">
    <property type="term" value="C:plasma membrane"/>
    <property type="evidence" value="ECO:0007669"/>
    <property type="project" value="UniProtKB-SubCell"/>
</dbReference>
<evidence type="ECO:0000259" key="11">
    <source>
        <dbReference type="Pfam" id="PF02355"/>
    </source>
</evidence>
<evidence type="ECO:0000256" key="1">
    <source>
        <dbReference type="ARBA" id="ARBA00004651"/>
    </source>
</evidence>
<dbReference type="InterPro" id="IPR048634">
    <property type="entry name" value="SecD_SecF_C"/>
</dbReference>
<feature type="compositionally biased region" description="Basic and acidic residues" evidence="10">
    <location>
        <begin position="329"/>
        <end position="339"/>
    </location>
</feature>
<gene>
    <name evidence="9" type="primary">secF</name>
    <name evidence="12" type="ORF">SAMN05216270_11626</name>
</gene>
<comment type="function">
    <text evidence="9">Part of the Sec protein translocase complex. Interacts with the SecYEG preprotein conducting channel. SecDF uses the proton motive force (PMF) to complete protein translocation after the ATP-dependent function of SecA.</text>
</comment>
<dbReference type="PANTHER" id="PTHR30081">
    <property type="entry name" value="PROTEIN-EXPORT MEMBRANE PROTEIN SEC"/>
    <property type="match status" value="1"/>
</dbReference>
<evidence type="ECO:0000256" key="4">
    <source>
        <dbReference type="ARBA" id="ARBA00022692"/>
    </source>
</evidence>
<keyword evidence="6 9" id="KW-1133">Transmembrane helix</keyword>
<dbReference type="Pfam" id="PF02355">
    <property type="entry name" value="SecD_SecF_C"/>
    <property type="match status" value="1"/>
</dbReference>
<keyword evidence="4 9" id="KW-0812">Transmembrane</keyword>
<feature type="transmembrane region" description="Helical" evidence="9">
    <location>
        <begin position="150"/>
        <end position="167"/>
    </location>
</feature>
<dbReference type="PANTHER" id="PTHR30081:SF8">
    <property type="entry name" value="PROTEIN TRANSLOCASE SUBUNIT SECF"/>
    <property type="match status" value="1"/>
</dbReference>
<evidence type="ECO:0000256" key="3">
    <source>
        <dbReference type="ARBA" id="ARBA00022475"/>
    </source>
</evidence>
<evidence type="ECO:0000256" key="9">
    <source>
        <dbReference type="HAMAP-Rule" id="MF_01464"/>
    </source>
</evidence>
<dbReference type="GO" id="GO:0043952">
    <property type="term" value="P:protein transport by the Sec complex"/>
    <property type="evidence" value="ECO:0007669"/>
    <property type="project" value="UniProtKB-UniRule"/>
</dbReference>
<accession>A0A1G7BA66</accession>
<evidence type="ECO:0000256" key="2">
    <source>
        <dbReference type="ARBA" id="ARBA00022448"/>
    </source>
</evidence>
<dbReference type="InterPro" id="IPR005665">
    <property type="entry name" value="SecF_bac"/>
</dbReference>
<dbReference type="Pfam" id="PF07549">
    <property type="entry name" value="Sec_GG"/>
    <property type="match status" value="1"/>
</dbReference>
<dbReference type="InterPro" id="IPR022813">
    <property type="entry name" value="SecD/SecF_arch_bac"/>
</dbReference>
<dbReference type="NCBIfam" id="TIGR00966">
    <property type="entry name" value="transloc_SecF"/>
    <property type="match status" value="1"/>
</dbReference>
<keyword evidence="5 9" id="KW-0653">Protein transport</keyword>
<feature type="transmembrane region" description="Helical" evidence="9">
    <location>
        <begin position="32"/>
        <end position="56"/>
    </location>
</feature>
<sequence length="400" mass="42452">MSTKQTEKRPGILSQLYRGETNFQFVANRRKYYLASALVIGALAVIMIVKGFVLGIDFAGGIQYSVPAGDTSVSLEDVEGAAEAAGAEVASGQVAGSGDGRSYIVRVGELDTDQAEAVRAAIADEAGIGSDSISVSEVSATWGASVSEQALIALVVFLVLVAIFIWIRFERRMAVAAIAALLHDLVLTAGFYSLVGFEITPSTIVGMLTILGYSLYDTVVVFDKVQENTAQLLQTRSKTFAEGVNDAVNQTLMRSINTTIIGVLPVAALLFVGVGVLGVGTLKDLALVLFVGMIVGTYSSIFLASPWLVDMAERSAVYQRHNQKIAAKRAGEDGTDKPARKNARTASDDDDEDDDRLVLAKTDEIPLELIDEPAPAKAGAGPRSGGSNTRSSNAKKRKRR</sequence>
<evidence type="ECO:0000256" key="7">
    <source>
        <dbReference type="ARBA" id="ARBA00023010"/>
    </source>
</evidence>
<evidence type="ECO:0000256" key="8">
    <source>
        <dbReference type="ARBA" id="ARBA00023136"/>
    </source>
</evidence>
<dbReference type="InterPro" id="IPR022646">
    <property type="entry name" value="SecD/SecF_CS"/>
</dbReference>
<dbReference type="Gene3D" id="1.20.1640.10">
    <property type="entry name" value="Multidrug efflux transporter AcrB transmembrane domain"/>
    <property type="match status" value="1"/>
</dbReference>
<dbReference type="OrthoDB" id="9774769at2"/>
<keyword evidence="3 9" id="KW-1003">Cell membrane</keyword>
<protein>
    <recommendedName>
        <fullName evidence="9">Protein-export membrane protein SecF</fullName>
    </recommendedName>
</protein>
<evidence type="ECO:0000256" key="6">
    <source>
        <dbReference type="ARBA" id="ARBA00022989"/>
    </source>
</evidence>
<reference evidence="13" key="1">
    <citation type="submission" date="2016-10" db="EMBL/GenBank/DDBJ databases">
        <authorList>
            <person name="Varghese N."/>
            <person name="Submissions S."/>
        </authorList>
    </citation>
    <scope>NUCLEOTIDE SEQUENCE [LARGE SCALE GENOMIC DNA]</scope>
    <source>
        <strain evidence="13">CGMCC 4.3516</strain>
    </source>
</reference>
<comment type="similarity">
    <text evidence="9">Belongs to the SecD/SecF family. SecF subfamily.</text>
</comment>
<proteinExistence type="inferred from homology"/>
<evidence type="ECO:0000256" key="10">
    <source>
        <dbReference type="SAM" id="MobiDB-lite"/>
    </source>
</evidence>
<keyword evidence="2 9" id="KW-0813">Transport</keyword>
<dbReference type="GO" id="GO:0065002">
    <property type="term" value="P:intracellular protein transmembrane transport"/>
    <property type="evidence" value="ECO:0007669"/>
    <property type="project" value="UniProtKB-UniRule"/>
</dbReference>
<feature type="region of interest" description="Disordered" evidence="10">
    <location>
        <begin position="325"/>
        <end position="400"/>
    </location>
</feature>
<keyword evidence="8 9" id="KW-0472">Membrane</keyword>
<dbReference type="PRINTS" id="PR01755">
    <property type="entry name" value="SECFTRNLCASE"/>
</dbReference>
<evidence type="ECO:0000313" key="13">
    <source>
        <dbReference type="Proteomes" id="UP000198949"/>
    </source>
</evidence>
<comment type="subunit">
    <text evidence="9">Forms a complex with SecD. Part of the essential Sec protein translocation apparatus which comprises SecA, SecYEG and auxiliary proteins SecDF. Other proteins may also be involved.</text>
</comment>
<dbReference type="InterPro" id="IPR055344">
    <property type="entry name" value="SecD_SecF_C_bact"/>
</dbReference>
<organism evidence="12 13">
    <name type="scientific">Glycomyces harbinensis</name>
    <dbReference type="NCBI Taxonomy" id="58114"/>
    <lineage>
        <taxon>Bacteria</taxon>
        <taxon>Bacillati</taxon>
        <taxon>Actinomycetota</taxon>
        <taxon>Actinomycetes</taxon>
        <taxon>Glycomycetales</taxon>
        <taxon>Glycomycetaceae</taxon>
        <taxon>Glycomyces</taxon>
    </lineage>
</organism>
<feature type="transmembrane region" description="Helical" evidence="9">
    <location>
        <begin position="199"/>
        <end position="216"/>
    </location>
</feature>
<dbReference type="GO" id="GO:0006605">
    <property type="term" value="P:protein targeting"/>
    <property type="evidence" value="ECO:0007669"/>
    <property type="project" value="UniProtKB-UniRule"/>
</dbReference>
<dbReference type="SUPFAM" id="SSF82866">
    <property type="entry name" value="Multidrug efflux transporter AcrB transmembrane domain"/>
    <property type="match status" value="1"/>
</dbReference>
<evidence type="ECO:0000313" key="12">
    <source>
        <dbReference type="EMBL" id="SDE23710.1"/>
    </source>
</evidence>
<evidence type="ECO:0000256" key="5">
    <source>
        <dbReference type="ARBA" id="ARBA00022927"/>
    </source>
</evidence>
<feature type="transmembrane region" description="Helical" evidence="9">
    <location>
        <begin position="260"/>
        <end position="279"/>
    </location>
</feature>
<dbReference type="InterPro" id="IPR022645">
    <property type="entry name" value="SecD/SecF_bac"/>
</dbReference>
<dbReference type="GO" id="GO:0015450">
    <property type="term" value="F:protein-transporting ATPase activity"/>
    <property type="evidence" value="ECO:0007669"/>
    <property type="project" value="InterPro"/>
</dbReference>
<keyword evidence="13" id="KW-1185">Reference proteome</keyword>
<feature type="transmembrane region" description="Helical" evidence="9">
    <location>
        <begin position="285"/>
        <end position="309"/>
    </location>
</feature>
<dbReference type="EMBL" id="FNAD01000016">
    <property type="protein sequence ID" value="SDE23710.1"/>
    <property type="molecule type" value="Genomic_DNA"/>
</dbReference>